<accession>A0ACD3AHR7</accession>
<reference evidence="1 2" key="1">
    <citation type="journal article" date="2019" name="Nat. Ecol. Evol.">
        <title>Megaphylogeny resolves global patterns of mushroom evolution.</title>
        <authorList>
            <person name="Varga T."/>
            <person name="Krizsan K."/>
            <person name="Foldi C."/>
            <person name="Dima B."/>
            <person name="Sanchez-Garcia M."/>
            <person name="Sanchez-Ramirez S."/>
            <person name="Szollosi G.J."/>
            <person name="Szarkandi J.G."/>
            <person name="Papp V."/>
            <person name="Albert L."/>
            <person name="Andreopoulos W."/>
            <person name="Angelini C."/>
            <person name="Antonin V."/>
            <person name="Barry K.W."/>
            <person name="Bougher N.L."/>
            <person name="Buchanan P."/>
            <person name="Buyck B."/>
            <person name="Bense V."/>
            <person name="Catcheside P."/>
            <person name="Chovatia M."/>
            <person name="Cooper J."/>
            <person name="Damon W."/>
            <person name="Desjardin D."/>
            <person name="Finy P."/>
            <person name="Geml J."/>
            <person name="Haridas S."/>
            <person name="Hughes K."/>
            <person name="Justo A."/>
            <person name="Karasinski D."/>
            <person name="Kautmanova I."/>
            <person name="Kiss B."/>
            <person name="Kocsube S."/>
            <person name="Kotiranta H."/>
            <person name="LaButti K.M."/>
            <person name="Lechner B.E."/>
            <person name="Liimatainen K."/>
            <person name="Lipzen A."/>
            <person name="Lukacs Z."/>
            <person name="Mihaltcheva S."/>
            <person name="Morgado L.N."/>
            <person name="Niskanen T."/>
            <person name="Noordeloos M.E."/>
            <person name="Ohm R.A."/>
            <person name="Ortiz-Santana B."/>
            <person name="Ovrebo C."/>
            <person name="Racz N."/>
            <person name="Riley R."/>
            <person name="Savchenko A."/>
            <person name="Shiryaev A."/>
            <person name="Soop K."/>
            <person name="Spirin V."/>
            <person name="Szebenyi C."/>
            <person name="Tomsovsky M."/>
            <person name="Tulloss R.E."/>
            <person name="Uehling J."/>
            <person name="Grigoriev I.V."/>
            <person name="Vagvolgyi C."/>
            <person name="Papp T."/>
            <person name="Martin F.M."/>
            <person name="Miettinen O."/>
            <person name="Hibbett D.S."/>
            <person name="Nagy L.G."/>
        </authorList>
    </citation>
    <scope>NUCLEOTIDE SEQUENCE [LARGE SCALE GENOMIC DNA]</scope>
    <source>
        <strain evidence="1 2">NL-1719</strain>
    </source>
</reference>
<organism evidence="1 2">
    <name type="scientific">Pluteus cervinus</name>
    <dbReference type="NCBI Taxonomy" id="181527"/>
    <lineage>
        <taxon>Eukaryota</taxon>
        <taxon>Fungi</taxon>
        <taxon>Dikarya</taxon>
        <taxon>Basidiomycota</taxon>
        <taxon>Agaricomycotina</taxon>
        <taxon>Agaricomycetes</taxon>
        <taxon>Agaricomycetidae</taxon>
        <taxon>Agaricales</taxon>
        <taxon>Pluteineae</taxon>
        <taxon>Pluteaceae</taxon>
        <taxon>Pluteus</taxon>
    </lineage>
</organism>
<evidence type="ECO:0000313" key="2">
    <source>
        <dbReference type="Proteomes" id="UP000308600"/>
    </source>
</evidence>
<dbReference type="EMBL" id="ML208446">
    <property type="protein sequence ID" value="TFK65169.1"/>
    <property type="molecule type" value="Genomic_DNA"/>
</dbReference>
<sequence length="562" mass="63896">MPPIARSFRAGPHGLTPCNFWPGESLLLLNPHLLLVRYSMDGRNPEVIESTPQEIGLEIATLEERIRVLRSQLNARATVSRFPAEVLTEIFSWVQQFGGDISSWSFNASTLVRWINVTHVSRNWRQIALCSRKLWSIIPVRSVRYAIEAMKRSGSAPLVILTLMHIHKVARDDEELWQLILAASPRIRVLRLGGQSQLKDFNRPLPFLENLHFQGGKEVPPALLSTSLKHLSLDSCSFDWDHLGLDKLTTLKITNPRRKVSFDAFILLLTSMPQLASLEVGSIFAEPDSQAQNLTLCELIGSPLPVVTSDLPTLSFFKAHISPSPAYIQLLARLRFEPKFVLVLAFKQQKYNDRDVILVLQILNRAVRNSSRKIRGIKCFSGGITAKRTVSFSFFANSRLGSPFMTFWVELPMSNINYSRWLRELAPFPLDDVEVLSTDGINSKSGWTDNVFSGLSNLRRLQILAHGDVFLEYLIEDSRTAGLISFPALEELEIHDLHFSTTFKSTMPYCLGRREARYARLRELIFIGGKVTDAAVRKLEPRVDKVQRISLEESRNQRRLRR</sequence>
<evidence type="ECO:0000313" key="1">
    <source>
        <dbReference type="EMBL" id="TFK65169.1"/>
    </source>
</evidence>
<gene>
    <name evidence="1" type="ORF">BDN72DRAFT_209139</name>
</gene>
<keyword evidence="2" id="KW-1185">Reference proteome</keyword>
<dbReference type="Proteomes" id="UP000308600">
    <property type="component" value="Unassembled WGS sequence"/>
</dbReference>
<protein>
    <submittedName>
        <fullName evidence="1">Uncharacterized protein</fullName>
    </submittedName>
</protein>
<proteinExistence type="predicted"/>
<name>A0ACD3AHR7_9AGAR</name>